<keyword evidence="1" id="KW-0812">Transmembrane</keyword>
<evidence type="ECO:0000313" key="2">
    <source>
        <dbReference type="EMBL" id="CAK9153358.1"/>
    </source>
</evidence>
<evidence type="ECO:0000313" key="3">
    <source>
        <dbReference type="Proteomes" id="UP001642360"/>
    </source>
</evidence>
<keyword evidence="3" id="KW-1185">Reference proteome</keyword>
<evidence type="ECO:0000256" key="1">
    <source>
        <dbReference type="SAM" id="Phobius"/>
    </source>
</evidence>
<dbReference type="PANTHER" id="PTHR33782:SF27">
    <property type="entry name" value="PROTEIN, PUTATIVE-RELATED"/>
    <property type="match status" value="1"/>
</dbReference>
<comment type="caution">
    <text evidence="2">The sequence shown here is derived from an EMBL/GenBank/DDBJ whole genome shotgun (WGS) entry which is preliminary data.</text>
</comment>
<dbReference type="PANTHER" id="PTHR33782">
    <property type="entry name" value="OS01G0121600 PROTEIN"/>
    <property type="match status" value="1"/>
</dbReference>
<keyword evidence="1" id="KW-1133">Transmembrane helix</keyword>
<gene>
    <name evidence="2" type="ORF">ILEXP_LOCUS21596</name>
</gene>
<dbReference type="AlphaFoldDB" id="A0ABC8SEA3"/>
<dbReference type="Proteomes" id="UP001642360">
    <property type="component" value="Unassembled WGS sequence"/>
</dbReference>
<proteinExistence type="predicted"/>
<accession>A0ABC8SEA3</accession>
<sequence>MKASLISSPVLPARRFSIHPPRRIRSLGRVNMEVSASRKADDRYYDGRLVDKNIIVLRMRIKEMKMMETSHEPPSDWMEWEKKYYEHYYEDVCEAVGLLQSYLMNTRPSLALGMAALVALSVLISTFVVMLNVIEIAKGVFSFVSFS</sequence>
<name>A0ABC8SEA3_9AQUA</name>
<dbReference type="EMBL" id="CAUOFW020002380">
    <property type="protein sequence ID" value="CAK9153358.1"/>
    <property type="molecule type" value="Genomic_DNA"/>
</dbReference>
<evidence type="ECO:0008006" key="4">
    <source>
        <dbReference type="Google" id="ProtNLM"/>
    </source>
</evidence>
<organism evidence="2 3">
    <name type="scientific">Ilex paraguariensis</name>
    <name type="common">yerba mate</name>
    <dbReference type="NCBI Taxonomy" id="185542"/>
    <lineage>
        <taxon>Eukaryota</taxon>
        <taxon>Viridiplantae</taxon>
        <taxon>Streptophyta</taxon>
        <taxon>Embryophyta</taxon>
        <taxon>Tracheophyta</taxon>
        <taxon>Spermatophyta</taxon>
        <taxon>Magnoliopsida</taxon>
        <taxon>eudicotyledons</taxon>
        <taxon>Gunneridae</taxon>
        <taxon>Pentapetalae</taxon>
        <taxon>asterids</taxon>
        <taxon>campanulids</taxon>
        <taxon>Aquifoliales</taxon>
        <taxon>Aquifoliaceae</taxon>
        <taxon>Ilex</taxon>
    </lineage>
</organism>
<feature type="transmembrane region" description="Helical" evidence="1">
    <location>
        <begin position="110"/>
        <end position="134"/>
    </location>
</feature>
<protein>
    <recommendedName>
        <fullName evidence="4">Mediator of RNA polymerase II transcription subunit 18</fullName>
    </recommendedName>
</protein>
<keyword evidence="1" id="KW-0472">Membrane</keyword>
<reference evidence="2 3" key="1">
    <citation type="submission" date="2024-02" db="EMBL/GenBank/DDBJ databases">
        <authorList>
            <person name="Vignale AGUSTIN F."/>
            <person name="Sosa J E."/>
            <person name="Modenutti C."/>
        </authorList>
    </citation>
    <scope>NUCLEOTIDE SEQUENCE [LARGE SCALE GENOMIC DNA]</scope>
</reference>